<keyword evidence="8" id="KW-1185">Reference proteome</keyword>
<evidence type="ECO:0000256" key="4">
    <source>
        <dbReference type="ARBA" id="ARBA00022833"/>
    </source>
</evidence>
<dbReference type="GO" id="GO:0000978">
    <property type="term" value="F:RNA polymerase II cis-regulatory region sequence-specific DNA binding"/>
    <property type="evidence" value="ECO:0007669"/>
    <property type="project" value="TreeGrafter"/>
</dbReference>
<dbReference type="Gene3D" id="3.30.160.60">
    <property type="entry name" value="Classic Zinc Finger"/>
    <property type="match status" value="2"/>
</dbReference>
<evidence type="ECO:0000256" key="1">
    <source>
        <dbReference type="ARBA" id="ARBA00022723"/>
    </source>
</evidence>
<evidence type="ECO:0000313" key="7">
    <source>
        <dbReference type="EMBL" id="CAD7637883.1"/>
    </source>
</evidence>
<feature type="domain" description="C2H2-type" evidence="6">
    <location>
        <begin position="69"/>
        <end position="93"/>
    </location>
</feature>
<dbReference type="AlphaFoldDB" id="A0A7R9Q9R8"/>
<dbReference type="GO" id="GO:0008270">
    <property type="term" value="F:zinc ion binding"/>
    <property type="evidence" value="ECO:0007669"/>
    <property type="project" value="UniProtKB-KW"/>
</dbReference>
<evidence type="ECO:0000313" key="8">
    <source>
        <dbReference type="Proteomes" id="UP000728032"/>
    </source>
</evidence>
<evidence type="ECO:0000259" key="6">
    <source>
        <dbReference type="PROSITE" id="PS50157"/>
    </source>
</evidence>
<dbReference type="EMBL" id="CAJPVJ010000147">
    <property type="protein sequence ID" value="CAG2161471.1"/>
    <property type="molecule type" value="Genomic_DNA"/>
</dbReference>
<protein>
    <recommendedName>
        <fullName evidence="6">C2H2-type domain-containing protein</fullName>
    </recommendedName>
</protein>
<dbReference type="GO" id="GO:0010604">
    <property type="term" value="P:positive regulation of macromolecule metabolic process"/>
    <property type="evidence" value="ECO:0007669"/>
    <property type="project" value="UniProtKB-ARBA"/>
</dbReference>
<evidence type="ECO:0000256" key="3">
    <source>
        <dbReference type="ARBA" id="ARBA00022771"/>
    </source>
</evidence>
<evidence type="ECO:0000256" key="2">
    <source>
        <dbReference type="ARBA" id="ARBA00022737"/>
    </source>
</evidence>
<dbReference type="GO" id="GO:0005634">
    <property type="term" value="C:nucleus"/>
    <property type="evidence" value="ECO:0007669"/>
    <property type="project" value="UniProtKB-ARBA"/>
</dbReference>
<keyword evidence="4" id="KW-0862">Zinc</keyword>
<dbReference type="InterPro" id="IPR050329">
    <property type="entry name" value="GLI_C2H2-zinc-finger"/>
</dbReference>
<proteinExistence type="predicted"/>
<feature type="non-terminal residue" evidence="7">
    <location>
        <position position="834"/>
    </location>
</feature>
<dbReference type="GO" id="GO:0000981">
    <property type="term" value="F:DNA-binding transcription factor activity, RNA polymerase II-specific"/>
    <property type="evidence" value="ECO:0007669"/>
    <property type="project" value="TreeGrafter"/>
</dbReference>
<dbReference type="Proteomes" id="UP000728032">
    <property type="component" value="Unassembled WGS sequence"/>
</dbReference>
<keyword evidence="2" id="KW-0677">Repeat</keyword>
<dbReference type="OrthoDB" id="6516721at2759"/>
<dbReference type="PROSITE" id="PS00028">
    <property type="entry name" value="ZINC_FINGER_C2H2_1"/>
    <property type="match status" value="4"/>
</dbReference>
<name>A0A7R9Q9R8_9ACAR</name>
<dbReference type="PROSITE" id="PS50157">
    <property type="entry name" value="ZINC_FINGER_C2H2_2"/>
    <property type="match status" value="3"/>
</dbReference>
<sequence>MEVQKSGNNHNIYRGLYPIREVKQYYRREFVSGKPLYICLWSDCDFKTWKYSQHIARHIHLKHIGIKELKCDEMNCEKTFKRPESLVQHQKNHLCGFGIDSNKMKDPNNVCGVKNIKKYYFRELDNDYYVFGCKWSGCEFVTNNSGSIRRHVHNQHLCPHCMPNNGNSSDEQKYKNIDPNNSSTNSYGAEQPLVEIIELDPQSIIPKLDESDGGFDGSNSESSKPMDFEVDMEANSNGKSSTGGLYSLKNYSDLYRKVKVDGELLTLRFKLLLKSEIFVFFLLVLIDINGVDDDTDTAVTPKNGHSVVNGSSCAKSTNNENASEIGLNESCIENLSQHYNKTLVNNEVVYECKCGQLSTKSSETLGRHILQAHKGVQDLGCHECSAHFETEAALYRHRKFDHNSNGNISHDFDLKYANNSKDCLSKQNTNSDETINGLNFTQFYDSITIDSNEWFVCKYKDCEQTERYESEIIQHLSRHLIEDQMECMANDLKPNFNDNESIPPTVFEGKEIEMKTFIKTEIDSNQSDCMLSEQGYDLDMFIGRRDRNGKEHLYCKWSECQFECNQKSLISRHIYDKHMNLKNPFETVDTFNETKFWEKILTSNRNWFQGSNPNDKQNLNLPPLLEPALPFGIEATPQPWNPVFANNSQWLEQISMASISPQKSKGLDINGLNEGFDERKVQTNHLNISNNEENILLSCKGLASMSKVRQYYESQVMNGEKFFLCKWKRCEFKTKKSQKIAQHINLSHIGVEFKCNKPNCNKVFKNPNTYREHQKNHICGFGIFGYGSKGVIGVCRNENLNRYRERVIIDSKKFYRCKWENCNAITRYHMAMKR</sequence>
<evidence type="ECO:0000256" key="5">
    <source>
        <dbReference type="PROSITE-ProRule" id="PRU00042"/>
    </source>
</evidence>
<accession>A0A7R9Q9R8</accession>
<gene>
    <name evidence="7" type="ORF">ONB1V03_LOCUS1078</name>
</gene>
<keyword evidence="1" id="KW-0479">Metal-binding</keyword>
<dbReference type="EMBL" id="OC914972">
    <property type="protein sequence ID" value="CAD7637883.1"/>
    <property type="molecule type" value="Genomic_DNA"/>
</dbReference>
<dbReference type="PANTHER" id="PTHR19818">
    <property type="entry name" value="ZINC FINGER PROTEIN ZIC AND GLI"/>
    <property type="match status" value="1"/>
</dbReference>
<feature type="domain" description="C2H2-type" evidence="6">
    <location>
        <begin position="753"/>
        <end position="777"/>
    </location>
</feature>
<dbReference type="PANTHER" id="PTHR19818:SF139">
    <property type="entry name" value="PAIR-RULE PROTEIN ODD-PAIRED"/>
    <property type="match status" value="1"/>
</dbReference>
<organism evidence="7">
    <name type="scientific">Oppiella nova</name>
    <dbReference type="NCBI Taxonomy" id="334625"/>
    <lineage>
        <taxon>Eukaryota</taxon>
        <taxon>Metazoa</taxon>
        <taxon>Ecdysozoa</taxon>
        <taxon>Arthropoda</taxon>
        <taxon>Chelicerata</taxon>
        <taxon>Arachnida</taxon>
        <taxon>Acari</taxon>
        <taxon>Acariformes</taxon>
        <taxon>Sarcoptiformes</taxon>
        <taxon>Oribatida</taxon>
        <taxon>Brachypylina</taxon>
        <taxon>Oppioidea</taxon>
        <taxon>Oppiidae</taxon>
        <taxon>Oppiella</taxon>
    </lineage>
</organism>
<reference evidence="7" key="1">
    <citation type="submission" date="2020-11" db="EMBL/GenBank/DDBJ databases">
        <authorList>
            <person name="Tran Van P."/>
        </authorList>
    </citation>
    <scope>NUCLEOTIDE SEQUENCE</scope>
</reference>
<keyword evidence="3 5" id="KW-0863">Zinc-finger</keyword>
<dbReference type="SMART" id="SM00355">
    <property type="entry name" value="ZnF_C2H2"/>
    <property type="match status" value="9"/>
</dbReference>
<dbReference type="InterPro" id="IPR013087">
    <property type="entry name" value="Znf_C2H2_type"/>
</dbReference>
<feature type="domain" description="C2H2-type" evidence="6">
    <location>
        <begin position="379"/>
        <end position="407"/>
    </location>
</feature>